<reference evidence="2" key="1">
    <citation type="journal article" date="2014" name="Int. J. Syst. Evol. Microbiol.">
        <title>Complete genome sequence of Corynebacterium casei LMG S-19264T (=DSM 44701T), isolated from a smear-ripened cheese.</title>
        <authorList>
            <consortium name="US DOE Joint Genome Institute (JGI-PGF)"/>
            <person name="Walter F."/>
            <person name="Albersmeier A."/>
            <person name="Kalinowski J."/>
            <person name="Ruckert C."/>
        </authorList>
    </citation>
    <scope>NUCLEOTIDE SEQUENCE</scope>
    <source>
        <strain evidence="2">CCM 7086</strain>
    </source>
</reference>
<feature type="transmembrane region" description="Helical" evidence="1">
    <location>
        <begin position="142"/>
        <end position="164"/>
    </location>
</feature>
<reference evidence="2" key="2">
    <citation type="submission" date="2020-09" db="EMBL/GenBank/DDBJ databases">
        <authorList>
            <person name="Sun Q."/>
            <person name="Sedlacek I."/>
        </authorList>
    </citation>
    <scope>NUCLEOTIDE SEQUENCE</scope>
    <source>
        <strain evidence="2">CCM 7086</strain>
    </source>
</reference>
<dbReference type="Proteomes" id="UP000620266">
    <property type="component" value="Unassembled WGS sequence"/>
</dbReference>
<keyword evidence="1" id="KW-0812">Transmembrane</keyword>
<accession>A0A8J2UPJ5</accession>
<evidence type="ECO:0000313" key="2">
    <source>
        <dbReference type="EMBL" id="GGC03902.1"/>
    </source>
</evidence>
<name>A0A8J2UPJ5_9BURK</name>
<dbReference type="EMBL" id="BMCG01000002">
    <property type="protein sequence ID" value="GGC03902.1"/>
    <property type="molecule type" value="Genomic_DNA"/>
</dbReference>
<keyword evidence="1" id="KW-1133">Transmembrane helix</keyword>
<evidence type="ECO:0000313" key="3">
    <source>
        <dbReference type="Proteomes" id="UP000620266"/>
    </source>
</evidence>
<feature type="transmembrane region" description="Helical" evidence="1">
    <location>
        <begin position="90"/>
        <end position="112"/>
    </location>
</feature>
<gene>
    <name evidence="2" type="ORF">GCM10007205_11320</name>
</gene>
<proteinExistence type="predicted"/>
<protein>
    <recommendedName>
        <fullName evidence="4">Transmembrane protein</fullName>
    </recommendedName>
</protein>
<feature type="transmembrane region" description="Helical" evidence="1">
    <location>
        <begin position="185"/>
        <end position="203"/>
    </location>
</feature>
<evidence type="ECO:0000256" key="1">
    <source>
        <dbReference type="SAM" id="Phobius"/>
    </source>
</evidence>
<feature type="transmembrane region" description="Helical" evidence="1">
    <location>
        <begin position="50"/>
        <end position="70"/>
    </location>
</feature>
<organism evidence="2 3">
    <name type="scientific">Oxalicibacterium flavum</name>
    <dbReference type="NCBI Taxonomy" id="179467"/>
    <lineage>
        <taxon>Bacteria</taxon>
        <taxon>Pseudomonadati</taxon>
        <taxon>Pseudomonadota</taxon>
        <taxon>Betaproteobacteria</taxon>
        <taxon>Burkholderiales</taxon>
        <taxon>Oxalobacteraceae</taxon>
        <taxon>Oxalicibacterium</taxon>
    </lineage>
</organism>
<dbReference type="RefSeq" id="WP_188395212.1">
    <property type="nucleotide sequence ID" value="NZ_BMCG01000002.1"/>
</dbReference>
<sequence>MNNTFGPRPVESSSWQRWSKEALHLSGKHLALNVCLVLATVGLLSPFSPMLLLIISPALVGIFVLVAYSADSSEPVLTTLKRAPAGILRVLLCSTLAVTVLAVAFFLIVMIVKGTAVGGPAATSTYVPQDYQISDFLVGSKALFSIGLWLLVILPWFAIPLIVCTDLPLRLCLDHTFKAFNQNKFVVIVVFLSALLMMGGALFHGLTVVPLFPILGGLMYAAYRHIFMGMPPLETSEAKSKAGIFDRFLQPK</sequence>
<keyword evidence="1" id="KW-0472">Membrane</keyword>
<comment type="caution">
    <text evidence="2">The sequence shown here is derived from an EMBL/GenBank/DDBJ whole genome shotgun (WGS) entry which is preliminary data.</text>
</comment>
<keyword evidence="3" id="KW-1185">Reference proteome</keyword>
<evidence type="ECO:0008006" key="4">
    <source>
        <dbReference type="Google" id="ProtNLM"/>
    </source>
</evidence>
<dbReference type="AlphaFoldDB" id="A0A8J2UPJ5"/>